<accession>A0A4Q9KSX9</accession>
<dbReference type="Proteomes" id="UP000293045">
    <property type="component" value="Unassembled WGS sequence"/>
</dbReference>
<comment type="caution">
    <text evidence="2">The sequence shown here is derived from an EMBL/GenBank/DDBJ whole genome shotgun (WGS) entry which is preliminary data.</text>
</comment>
<name>A0A4Q9KSX9_9MICR</name>
<dbReference type="VEuPathDB" id="MicrosporidiaDB:CWI39_2849p0020"/>
<reference evidence="2 3" key="1">
    <citation type="submission" date="2017-12" db="EMBL/GenBank/DDBJ databases">
        <authorList>
            <person name="Pombert J.-F."/>
            <person name="Haag K.L."/>
            <person name="Ebert D."/>
        </authorList>
    </citation>
    <scope>NUCLEOTIDE SEQUENCE [LARGE SCALE GENOMIC DNA]</scope>
    <source>
        <strain evidence="2">IL-BN-2</strain>
    </source>
</reference>
<evidence type="ECO:0000313" key="3">
    <source>
        <dbReference type="Proteomes" id="UP000293045"/>
    </source>
</evidence>
<feature type="signal peptide" evidence="1">
    <location>
        <begin position="1"/>
        <end position="19"/>
    </location>
</feature>
<evidence type="ECO:0000313" key="2">
    <source>
        <dbReference type="EMBL" id="TBT97605.1"/>
    </source>
</evidence>
<proteinExistence type="predicted"/>
<evidence type="ECO:0000256" key="1">
    <source>
        <dbReference type="SAM" id="SignalP"/>
    </source>
</evidence>
<dbReference type="AlphaFoldDB" id="A0A4Q9KSX9"/>
<gene>
    <name evidence="2" type="ORF">CWI39_2849p0020</name>
</gene>
<feature type="chain" id="PRO_5020482760" evidence="1">
    <location>
        <begin position="20"/>
        <end position="261"/>
    </location>
</feature>
<sequence length="261" mass="31469">MKEKIFICVFICISSISNAQVTEIKDTIKGNVSSFKETWYDAKTTKKGFQKGKYLHDDEYLKNENNVFVKKTIFPLEKYEIPQNEFNNKNQILKSVKYSEDGNIINKTLYIYKNDTLVEENFYLTSDTITSKKTFEYKDNKKYKTIEYYFDKDENKLVKNSVTTYLYDNKNGTITKNIDYEYQDDWIYLYKYNNKHFLIELYFAEYKKNEKPNLKIIKKIIYTSDDGTNWLTAYFIDEFDKVNSTKPSKIYFLERQFNYEK</sequence>
<keyword evidence="1" id="KW-0732">Signal</keyword>
<dbReference type="EMBL" id="PIXR01002849">
    <property type="protein sequence ID" value="TBT97605.1"/>
    <property type="molecule type" value="Genomic_DNA"/>
</dbReference>
<protein>
    <submittedName>
        <fullName evidence="2">Uncharacterized protein</fullName>
    </submittedName>
</protein>
<organism evidence="2 3">
    <name type="scientific">Hamiltosporidium magnivora</name>
    <dbReference type="NCBI Taxonomy" id="148818"/>
    <lineage>
        <taxon>Eukaryota</taxon>
        <taxon>Fungi</taxon>
        <taxon>Fungi incertae sedis</taxon>
        <taxon>Microsporidia</taxon>
        <taxon>Dubosqiidae</taxon>
        <taxon>Hamiltosporidium</taxon>
    </lineage>
</organism>